<dbReference type="GO" id="GO:0016757">
    <property type="term" value="F:glycosyltransferase activity"/>
    <property type="evidence" value="ECO:0007669"/>
    <property type="project" value="InterPro"/>
</dbReference>
<organism evidence="2 3">
    <name type="scientific">Rheinheimera riviphila</name>
    <dbReference type="NCBI Taxonomy" id="1834037"/>
    <lineage>
        <taxon>Bacteria</taxon>
        <taxon>Pseudomonadati</taxon>
        <taxon>Pseudomonadota</taxon>
        <taxon>Gammaproteobacteria</taxon>
        <taxon>Chromatiales</taxon>
        <taxon>Chromatiaceae</taxon>
        <taxon>Rheinheimera</taxon>
    </lineage>
</organism>
<dbReference type="SUPFAM" id="SSF53756">
    <property type="entry name" value="UDP-Glycosyltransferase/glycogen phosphorylase"/>
    <property type="match status" value="1"/>
</dbReference>
<evidence type="ECO:0000259" key="1">
    <source>
        <dbReference type="Pfam" id="PF00534"/>
    </source>
</evidence>
<comment type="caution">
    <text evidence="2">The sequence shown here is derived from an EMBL/GenBank/DDBJ whole genome shotgun (WGS) entry which is preliminary data.</text>
</comment>
<dbReference type="Proteomes" id="UP000283077">
    <property type="component" value="Unassembled WGS sequence"/>
</dbReference>
<dbReference type="RefSeq" id="WP_127700300.1">
    <property type="nucleotide sequence ID" value="NZ_SACS01000019.1"/>
</dbReference>
<dbReference type="Pfam" id="PF00534">
    <property type="entry name" value="Glycos_transf_1"/>
    <property type="match status" value="1"/>
</dbReference>
<name>A0A437QIE6_9GAMM</name>
<dbReference type="AlphaFoldDB" id="A0A437QIE6"/>
<feature type="domain" description="Glycosyl transferase family 1" evidence="1">
    <location>
        <begin position="193"/>
        <end position="351"/>
    </location>
</feature>
<keyword evidence="3" id="KW-1185">Reference proteome</keyword>
<proteinExistence type="predicted"/>
<keyword evidence="2" id="KW-0808">Transferase</keyword>
<gene>
    <name evidence="2" type="ORF">EOE67_15780</name>
</gene>
<protein>
    <submittedName>
        <fullName evidence="2">Glycosyltransferase</fullName>
    </submittedName>
</protein>
<dbReference type="GO" id="GO:1901135">
    <property type="term" value="P:carbohydrate derivative metabolic process"/>
    <property type="evidence" value="ECO:0007669"/>
    <property type="project" value="UniProtKB-ARBA"/>
</dbReference>
<evidence type="ECO:0000313" key="2">
    <source>
        <dbReference type="EMBL" id="RVU34328.1"/>
    </source>
</evidence>
<evidence type="ECO:0000313" key="3">
    <source>
        <dbReference type="Proteomes" id="UP000283077"/>
    </source>
</evidence>
<dbReference type="Gene3D" id="3.40.50.2000">
    <property type="entry name" value="Glycogen Phosphorylase B"/>
    <property type="match status" value="2"/>
</dbReference>
<dbReference type="InterPro" id="IPR001296">
    <property type="entry name" value="Glyco_trans_1"/>
</dbReference>
<dbReference type="OrthoDB" id="9816564at2"/>
<dbReference type="PANTHER" id="PTHR12526">
    <property type="entry name" value="GLYCOSYLTRANSFERASE"/>
    <property type="match status" value="1"/>
</dbReference>
<accession>A0A437QIE6</accession>
<dbReference type="CDD" id="cd03801">
    <property type="entry name" value="GT4_PimA-like"/>
    <property type="match status" value="1"/>
</dbReference>
<sequence>MQYDAPATTYLVYRHFYDPKTQQLMLGGIENYLLQLARLLQSEGQRCVVVQTADHDFSARFQGIEVIGVHCGAHRGNRKKLALFQYIRSRFNDHSDSIIFGTDSYYVKNNYRRSIAIQHGVSWDKPASRSIFGFIKSLLNHQKYLNYIRDCRNLVCVDHNFVNWYRTYRNFPAQTLVRVIMNFSAGAISQHQLEQKWQQPLASPRLLIARRFVDYRGIGLAIAVVQKLLLQYPTLQVTFAGEGPLEADIQAAFASQPQVKICRYGPEDALHIHYQHDLVLLPSIGSEGSSLSLAEAMAAGCAVVSTNVGGLSNMIIDQFNGLMGMPDADTLSAQLAYFLQRPDDAKRMALQAHATAISSLSLGRWQQDWRQYFMQLGFDLRRVAI</sequence>
<dbReference type="EMBL" id="SACS01000019">
    <property type="protein sequence ID" value="RVU34328.1"/>
    <property type="molecule type" value="Genomic_DNA"/>
</dbReference>
<reference evidence="2 3" key="1">
    <citation type="submission" date="2019-01" db="EMBL/GenBank/DDBJ databases">
        <authorList>
            <person name="Chen W.-M."/>
        </authorList>
    </citation>
    <scope>NUCLEOTIDE SEQUENCE [LARGE SCALE GENOMIC DNA]</scope>
    <source>
        <strain evidence="2 3">KYPC3</strain>
    </source>
</reference>